<evidence type="ECO:0000256" key="10">
    <source>
        <dbReference type="ARBA" id="ARBA00023239"/>
    </source>
</evidence>
<comment type="similarity">
    <text evidence="3">Belongs to the radical SAM superfamily. NifB family.</text>
</comment>
<dbReference type="CDD" id="cd01335">
    <property type="entry name" value="Radical_SAM"/>
    <property type="match status" value="1"/>
</dbReference>
<dbReference type="PANTHER" id="PTHR43787">
    <property type="entry name" value="FEMO COFACTOR BIOSYNTHESIS PROTEIN NIFB-RELATED"/>
    <property type="match status" value="1"/>
</dbReference>
<evidence type="ECO:0000256" key="3">
    <source>
        <dbReference type="ARBA" id="ARBA00006804"/>
    </source>
</evidence>
<dbReference type="Gene3D" id="3.20.20.70">
    <property type="entry name" value="Aldolase class I"/>
    <property type="match status" value="1"/>
</dbReference>
<gene>
    <name evidence="12" type="ordered locus">DSY4265</name>
</gene>
<evidence type="ECO:0000256" key="5">
    <source>
        <dbReference type="ARBA" id="ARBA00022691"/>
    </source>
</evidence>
<dbReference type="Pfam" id="PF04055">
    <property type="entry name" value="Radical_SAM"/>
    <property type="match status" value="1"/>
</dbReference>
<sequence length="364" mass="39544">MWIPLIRTNVLVVAAVLNSVCRKFWAWKPMRMMKELSAKLPRSTIRIIVLAANPVEASVCGAATPLRANHKKSLFQIRMIGGIDMHKACTCTQGNMNTPRLNLGHPCFSTKGHGNTGRIHLAVAPGCNISCNYCVRKFDCANESRPGVASKVQTPEEALATVRKVKASGKGDKFVVVGVAGPGEPLANEGTFTTLRGVKRDFPEMILCLSSNGLLLPEKMEELTDIGVSHITITINTLEEQVGAQIYSYVRWKGQTLIGAEAARTLLHNQLSGLEMAAKAGMTVKINTVLMPGINDHGLNDLAVEIKKRGAHLHNIMPVIPQGKLAHIIPPSREQLAVRRSSLSSLLPQMTHCQQCRADAIGVF</sequence>
<evidence type="ECO:0000313" key="12">
    <source>
        <dbReference type="EMBL" id="BAE86054.1"/>
    </source>
</evidence>
<dbReference type="Proteomes" id="UP000001946">
    <property type="component" value="Chromosome"/>
</dbReference>
<proteinExistence type="inferred from homology"/>
<dbReference type="PROSITE" id="PS01305">
    <property type="entry name" value="MOAA_NIFB_PQQE"/>
    <property type="match status" value="1"/>
</dbReference>
<dbReference type="SFLD" id="SFLDF00281">
    <property type="entry name" value="FeMo_cofactor_biosynthesis_pro"/>
    <property type="match status" value="1"/>
</dbReference>
<accession>Q24PI8</accession>
<name>Q24PI8_DESHY</name>
<evidence type="ECO:0000256" key="7">
    <source>
        <dbReference type="ARBA" id="ARBA00023004"/>
    </source>
</evidence>
<dbReference type="SFLD" id="SFLDG01067">
    <property type="entry name" value="SPASM/twitch_domain_containing"/>
    <property type="match status" value="1"/>
</dbReference>
<dbReference type="AlphaFoldDB" id="Q24PI8"/>
<protein>
    <recommendedName>
        <fullName evidence="11">Radical SAM core domain-containing protein</fullName>
    </recommendedName>
</protein>
<comment type="cofactor">
    <cofactor evidence="1">
        <name>[4Fe-4S] cluster</name>
        <dbReference type="ChEBI" id="CHEBI:49883"/>
    </cofactor>
</comment>
<evidence type="ECO:0000256" key="2">
    <source>
        <dbReference type="ARBA" id="ARBA00005155"/>
    </source>
</evidence>
<organism evidence="12 13">
    <name type="scientific">Desulfitobacterium hafniense (strain Y51)</name>
    <dbReference type="NCBI Taxonomy" id="138119"/>
    <lineage>
        <taxon>Bacteria</taxon>
        <taxon>Bacillati</taxon>
        <taxon>Bacillota</taxon>
        <taxon>Clostridia</taxon>
        <taxon>Eubacteriales</taxon>
        <taxon>Desulfitobacteriaceae</taxon>
        <taxon>Desulfitobacterium</taxon>
    </lineage>
</organism>
<keyword evidence="4" id="KW-0004">4Fe-4S</keyword>
<dbReference type="PANTHER" id="PTHR43787:SF13">
    <property type="entry name" value="FEMO COFACTOR BIOSYNTHESIS PROTEIN NIFB"/>
    <property type="match status" value="1"/>
</dbReference>
<dbReference type="InterPro" id="IPR013785">
    <property type="entry name" value="Aldolase_TIM"/>
</dbReference>
<comment type="pathway">
    <text evidence="2">Cofactor biosynthesis; Fe-Mo cofactor biosynthesis.</text>
</comment>
<dbReference type="EMBL" id="AP008230">
    <property type="protein sequence ID" value="BAE86054.1"/>
    <property type="molecule type" value="Genomic_DNA"/>
</dbReference>
<dbReference type="UniPathway" id="UPA00782"/>
<evidence type="ECO:0000256" key="9">
    <source>
        <dbReference type="ARBA" id="ARBA00023231"/>
    </source>
</evidence>
<dbReference type="GO" id="GO:0046872">
    <property type="term" value="F:metal ion binding"/>
    <property type="evidence" value="ECO:0007669"/>
    <property type="project" value="UniProtKB-KW"/>
</dbReference>
<evidence type="ECO:0000256" key="8">
    <source>
        <dbReference type="ARBA" id="ARBA00023014"/>
    </source>
</evidence>
<keyword evidence="9" id="KW-0535">Nitrogen fixation</keyword>
<evidence type="ECO:0000256" key="6">
    <source>
        <dbReference type="ARBA" id="ARBA00022723"/>
    </source>
</evidence>
<evidence type="ECO:0000313" key="13">
    <source>
        <dbReference type="Proteomes" id="UP000001946"/>
    </source>
</evidence>
<dbReference type="SUPFAM" id="SSF102114">
    <property type="entry name" value="Radical SAM enzymes"/>
    <property type="match status" value="1"/>
</dbReference>
<dbReference type="SFLD" id="SFLDS00029">
    <property type="entry name" value="Radical_SAM"/>
    <property type="match status" value="1"/>
</dbReference>
<dbReference type="STRING" id="138119.DSY4265"/>
<dbReference type="eggNOG" id="COG0535">
    <property type="taxonomic scope" value="Bacteria"/>
</dbReference>
<keyword evidence="10" id="KW-0456">Lyase</keyword>
<dbReference type="PROSITE" id="PS51918">
    <property type="entry name" value="RADICAL_SAM"/>
    <property type="match status" value="1"/>
</dbReference>
<dbReference type="InterPro" id="IPR058240">
    <property type="entry name" value="rSAM_sf"/>
</dbReference>
<keyword evidence="13" id="KW-1185">Reference proteome</keyword>
<dbReference type="InterPro" id="IPR007197">
    <property type="entry name" value="rSAM"/>
</dbReference>
<keyword evidence="8" id="KW-0411">Iron-sulfur</keyword>
<feature type="domain" description="Radical SAM core" evidence="11">
    <location>
        <begin position="113"/>
        <end position="347"/>
    </location>
</feature>
<reference evidence="12 13" key="1">
    <citation type="journal article" date="2006" name="J. Bacteriol.">
        <title>Complete genome sequence of the dehalorespiring bacterium Desulfitobacterium hafniense Y51 and comparison with Dehalococcoides ethenogenes 195.</title>
        <authorList>
            <person name="Nonaka H."/>
            <person name="Keresztes G."/>
            <person name="Shinoda Y."/>
            <person name="Ikenaga Y."/>
            <person name="Abe M."/>
            <person name="Naito K."/>
            <person name="Inatomi K."/>
            <person name="Furukawa K."/>
            <person name="Inui M."/>
            <person name="Yukawa H."/>
        </authorList>
    </citation>
    <scope>NUCLEOTIDE SEQUENCE [LARGE SCALE GENOMIC DNA]</scope>
    <source>
        <strain evidence="12 13">Y51</strain>
    </source>
</reference>
<dbReference type="SFLD" id="SFLDG01068">
    <property type="entry name" value="FeMo_cofactor_biosynthesis_pro"/>
    <property type="match status" value="1"/>
</dbReference>
<dbReference type="GO" id="GO:0016829">
    <property type="term" value="F:lyase activity"/>
    <property type="evidence" value="ECO:0007669"/>
    <property type="project" value="UniProtKB-KW"/>
</dbReference>
<dbReference type="GO" id="GO:0051539">
    <property type="term" value="F:4 iron, 4 sulfur cluster binding"/>
    <property type="evidence" value="ECO:0007669"/>
    <property type="project" value="UniProtKB-KW"/>
</dbReference>
<keyword evidence="5" id="KW-0949">S-adenosyl-L-methionine</keyword>
<dbReference type="HOGENOM" id="CLU_760164_0_0_9"/>
<keyword evidence="7" id="KW-0408">Iron</keyword>
<dbReference type="KEGG" id="dsy:DSY4265"/>
<evidence type="ECO:0000256" key="1">
    <source>
        <dbReference type="ARBA" id="ARBA00001966"/>
    </source>
</evidence>
<evidence type="ECO:0000256" key="4">
    <source>
        <dbReference type="ARBA" id="ARBA00022485"/>
    </source>
</evidence>
<keyword evidence="6" id="KW-0479">Metal-binding</keyword>
<evidence type="ECO:0000259" key="11">
    <source>
        <dbReference type="PROSITE" id="PS51918"/>
    </source>
</evidence>
<dbReference type="InterPro" id="IPR000385">
    <property type="entry name" value="MoaA_NifB_PqqE_Fe-S-bd_CS"/>
</dbReference>